<accession>A0A2J5HMF4</accession>
<evidence type="ECO:0000313" key="2">
    <source>
        <dbReference type="Proteomes" id="UP000235023"/>
    </source>
</evidence>
<organism evidence="1 2">
    <name type="scientific">Aspergillus taichungensis</name>
    <dbReference type="NCBI Taxonomy" id="482145"/>
    <lineage>
        <taxon>Eukaryota</taxon>
        <taxon>Fungi</taxon>
        <taxon>Dikarya</taxon>
        <taxon>Ascomycota</taxon>
        <taxon>Pezizomycotina</taxon>
        <taxon>Eurotiomycetes</taxon>
        <taxon>Eurotiomycetidae</taxon>
        <taxon>Eurotiales</taxon>
        <taxon>Aspergillaceae</taxon>
        <taxon>Aspergillus</taxon>
        <taxon>Aspergillus subgen. Circumdati</taxon>
    </lineage>
</organism>
<protein>
    <submittedName>
        <fullName evidence="1">Uncharacterized protein</fullName>
    </submittedName>
</protein>
<name>A0A2J5HMF4_9EURO</name>
<evidence type="ECO:0000313" key="1">
    <source>
        <dbReference type="EMBL" id="PLN78207.1"/>
    </source>
</evidence>
<keyword evidence="2" id="KW-1185">Reference proteome</keyword>
<dbReference type="Proteomes" id="UP000235023">
    <property type="component" value="Unassembled WGS sequence"/>
</dbReference>
<proteinExistence type="predicted"/>
<dbReference type="AlphaFoldDB" id="A0A2J5HMF4"/>
<dbReference type="EMBL" id="KZ559581">
    <property type="protein sequence ID" value="PLN78207.1"/>
    <property type="molecule type" value="Genomic_DNA"/>
</dbReference>
<reference evidence="2" key="1">
    <citation type="submission" date="2017-12" db="EMBL/GenBank/DDBJ databases">
        <authorList>
            <consortium name="DOE Joint Genome Institute"/>
            <person name="Mondo S.J."/>
            <person name="Kjaerbolling I."/>
            <person name="Vesth T.C."/>
            <person name="Frisvad J.C."/>
            <person name="Nybo J.L."/>
            <person name="Theobald S."/>
            <person name="Kuo A."/>
            <person name="Bowyer P."/>
            <person name="Matsuda Y."/>
            <person name="Lyhne E.K."/>
            <person name="Kogle M.E."/>
            <person name="Clum A."/>
            <person name="Lipzen A."/>
            <person name="Salamov A."/>
            <person name="Ngan C.Y."/>
            <person name="Daum C."/>
            <person name="Chiniquy J."/>
            <person name="Barry K."/>
            <person name="LaButti K."/>
            <person name="Haridas S."/>
            <person name="Simmons B.A."/>
            <person name="Magnuson J.K."/>
            <person name="Mortensen U.H."/>
            <person name="Larsen T.O."/>
            <person name="Grigoriev I.V."/>
            <person name="Baker S.E."/>
            <person name="Andersen M.R."/>
            <person name="Nordberg H.P."/>
            <person name="Cantor M.N."/>
            <person name="Hua S.X."/>
        </authorList>
    </citation>
    <scope>NUCLEOTIDE SEQUENCE [LARGE SCALE GENOMIC DNA]</scope>
    <source>
        <strain evidence="2">IBT 19404</strain>
    </source>
</reference>
<gene>
    <name evidence="1" type="ORF">BDW42DRAFT_187589</name>
</gene>
<dbReference type="OrthoDB" id="4436899at2759"/>
<sequence>MPRNIVREQLDHLWDVIVQNPEINISTEPDHLNDIASAELNAVNIILPFFFCPLPAQVLADNPIDLSCYRNSQQEDEQELKFPEFNPPPDKIGSRISLCCPESTGIVVSRYVNNWALGFSRPGLGVERMINDSDYMRHLSMPNPLLLGADGAQTYGNFPRGPNAVFPHSTVCPTQNFFARDRIILYSELATIIAAMRNGAKQPKVDPNAEDTQEALFKESEEFPVLILSYVGPQHARLLYACMDRRQLVIRLSRLYSFERTDTASLDLFARVLLNRPLTEWNPAWKSLGNFSPYSNSLVCFPKHISFLLHSHPISPA</sequence>